<feature type="signal peptide" evidence="1">
    <location>
        <begin position="1"/>
        <end position="21"/>
    </location>
</feature>
<feature type="chain" id="PRO_5039024420" description="AMIN-like domain-containing protein" evidence="1">
    <location>
        <begin position="22"/>
        <end position="182"/>
    </location>
</feature>
<evidence type="ECO:0000256" key="1">
    <source>
        <dbReference type="SAM" id="SignalP"/>
    </source>
</evidence>
<accession>A0A2S5IYJ6</accession>
<evidence type="ECO:0000313" key="4">
    <source>
        <dbReference type="Proteomes" id="UP000239297"/>
    </source>
</evidence>
<evidence type="ECO:0000259" key="2">
    <source>
        <dbReference type="Pfam" id="PF24837"/>
    </source>
</evidence>
<feature type="domain" description="AMIN-like" evidence="2">
    <location>
        <begin position="50"/>
        <end position="180"/>
    </location>
</feature>
<organism evidence="3 4">
    <name type="scientific">Arthrobacter pityocampae</name>
    <dbReference type="NCBI Taxonomy" id="547334"/>
    <lineage>
        <taxon>Bacteria</taxon>
        <taxon>Bacillati</taxon>
        <taxon>Actinomycetota</taxon>
        <taxon>Actinomycetes</taxon>
        <taxon>Micrococcales</taxon>
        <taxon>Micrococcaceae</taxon>
        <taxon>Arthrobacter</taxon>
    </lineage>
</organism>
<evidence type="ECO:0000313" key="3">
    <source>
        <dbReference type="EMBL" id="PPB49560.1"/>
    </source>
</evidence>
<dbReference type="OrthoDB" id="3393679at2"/>
<reference evidence="3 4" key="1">
    <citation type="journal article" date="2014" name="Int. J. Syst. Evol. Microbiol.">
        <title>Arthrobacter pityocampae sp. nov., isolated from Thaumetopoea pityocampa (Lep., Thaumetopoeidae).</title>
        <authorList>
            <person name="Ince I.A."/>
            <person name="Demirbag Z."/>
            <person name="Kati H."/>
        </authorList>
    </citation>
    <scope>NUCLEOTIDE SEQUENCE [LARGE SCALE GENOMIC DNA]</scope>
    <source>
        <strain evidence="3 4">Tp2</strain>
    </source>
</reference>
<gene>
    <name evidence="3" type="ORF">C4K88_07685</name>
</gene>
<proteinExistence type="predicted"/>
<keyword evidence="1" id="KW-0732">Signal</keyword>
<comment type="caution">
    <text evidence="3">The sequence shown here is derived from an EMBL/GenBank/DDBJ whole genome shotgun (WGS) entry which is preliminary data.</text>
</comment>
<sequence length="182" mass="19099">MTGRLSATLAALALTAGRGLAGGPPASAAYCGITWGSTAKVATSTIRPAPITNVRAGRHACFDRMVVDLRGRAAGYNVRYVHQVRQPGSGFVVPLRGGARLSVTVLAPAYNDAGRPTYRPADPRNLVNVAGYTTFRQIALAGSFEGRTTFGLGVRARLPMRVFVVPGPGAGSRVVVDVAHRW</sequence>
<dbReference type="Pfam" id="PF24837">
    <property type="entry name" value="AMIN-like"/>
    <property type="match status" value="1"/>
</dbReference>
<name>A0A2S5IYJ6_9MICC</name>
<dbReference type="InterPro" id="IPR056303">
    <property type="entry name" value="AMIN-like"/>
</dbReference>
<dbReference type="EMBL" id="PRKW01000003">
    <property type="protein sequence ID" value="PPB49560.1"/>
    <property type="molecule type" value="Genomic_DNA"/>
</dbReference>
<dbReference type="AlphaFoldDB" id="A0A2S5IYJ6"/>
<dbReference type="Proteomes" id="UP000239297">
    <property type="component" value="Unassembled WGS sequence"/>
</dbReference>
<keyword evidence="4" id="KW-1185">Reference proteome</keyword>
<protein>
    <recommendedName>
        <fullName evidence="2">AMIN-like domain-containing protein</fullName>
    </recommendedName>
</protein>